<feature type="compositionally biased region" description="Low complexity" evidence="1">
    <location>
        <begin position="338"/>
        <end position="356"/>
    </location>
</feature>
<organism evidence="3">
    <name type="scientific">Selaginella moellendorffii</name>
    <name type="common">Spikemoss</name>
    <dbReference type="NCBI Taxonomy" id="88036"/>
    <lineage>
        <taxon>Eukaryota</taxon>
        <taxon>Viridiplantae</taxon>
        <taxon>Streptophyta</taxon>
        <taxon>Embryophyta</taxon>
        <taxon>Tracheophyta</taxon>
        <taxon>Lycopodiopsida</taxon>
        <taxon>Selaginellales</taxon>
        <taxon>Selaginellaceae</taxon>
        <taxon>Selaginella</taxon>
    </lineage>
</organism>
<proteinExistence type="predicted"/>
<dbReference type="Gramene" id="EFJ13971">
    <property type="protein sequence ID" value="EFJ13971"/>
    <property type="gene ID" value="SELMODRAFT_424165"/>
</dbReference>
<dbReference type="Proteomes" id="UP000001514">
    <property type="component" value="Unassembled WGS sequence"/>
</dbReference>
<evidence type="ECO:0000313" key="2">
    <source>
        <dbReference type="EMBL" id="EFJ13971.1"/>
    </source>
</evidence>
<dbReference type="InParanoid" id="D8SP12"/>
<protein>
    <recommendedName>
        <fullName evidence="4">Senescence domain-containing protein</fullName>
    </recommendedName>
</protein>
<evidence type="ECO:0000256" key="1">
    <source>
        <dbReference type="SAM" id="MobiDB-lite"/>
    </source>
</evidence>
<evidence type="ECO:0000313" key="3">
    <source>
        <dbReference type="Proteomes" id="UP000001514"/>
    </source>
</evidence>
<dbReference type="EMBL" id="GL377630">
    <property type="protein sequence ID" value="EFJ13971.1"/>
    <property type="molecule type" value="Genomic_DNA"/>
</dbReference>
<dbReference type="eggNOG" id="ENOG502S766">
    <property type="taxonomic scope" value="Eukaryota"/>
</dbReference>
<dbReference type="AlphaFoldDB" id="D8SP12"/>
<sequence length="390" mass="42040">MGGQSSDRSDHRGNDIELLTLKNAQLFLVDQEESVAMQRGDFKLVLTKQLHSPLAAVVATVKDVEWPVGKDCPVLKLGRGCYSFCLPGFSYGLLLDRATPDASASSSSSSSSDDFSGAIDQLELFLEKYCTYEDRSKEVGARFHWDQRDEGAAVDFWNHAAGKVEMICSGLPTAWAERNSRSVPLRHGTGAGAGTIAGEQQKIQQAFTSSGSHKPLSLSPRMMKRVQQARRLSAIAKLFSRALLKGAINNRKHVTAATATGKGASDEAVASVDTFAKVVEAIECTAPKPPAKLVQGSNKLADNREQHQFIQQTSWTLNNFGLQLLIGAVAASTAINLSSSSSRPSSSSTSSTFSLPERPPLPLSSPFLQPASRHGFRPVLPQQSHQGDHH</sequence>
<dbReference type="OMA" id="LVGDFQW"/>
<name>D8SP12_SELML</name>
<dbReference type="PANTHER" id="PTHR21068:SF49">
    <property type="entry name" value="SENESCENCE DOMAIN-CONTAINING PROTEIN"/>
    <property type="match status" value="1"/>
</dbReference>
<keyword evidence="3" id="KW-1185">Reference proteome</keyword>
<dbReference type="HOGENOM" id="CLU_708629_0_0_1"/>
<evidence type="ECO:0008006" key="4">
    <source>
        <dbReference type="Google" id="ProtNLM"/>
    </source>
</evidence>
<dbReference type="OrthoDB" id="1902436at2759"/>
<dbReference type="InterPro" id="IPR045036">
    <property type="entry name" value="Spartin-like"/>
</dbReference>
<gene>
    <name evidence="2" type="ORF">SELMODRAFT_424165</name>
</gene>
<dbReference type="KEGG" id="smo:SELMODRAFT_424165"/>
<dbReference type="GO" id="GO:0005886">
    <property type="term" value="C:plasma membrane"/>
    <property type="evidence" value="ECO:0000318"/>
    <property type="project" value="GO_Central"/>
</dbReference>
<accession>D8SP12</accession>
<reference evidence="2 3" key="1">
    <citation type="journal article" date="2011" name="Science">
        <title>The Selaginella genome identifies genetic changes associated with the evolution of vascular plants.</title>
        <authorList>
            <person name="Banks J.A."/>
            <person name="Nishiyama T."/>
            <person name="Hasebe M."/>
            <person name="Bowman J.L."/>
            <person name="Gribskov M."/>
            <person name="dePamphilis C."/>
            <person name="Albert V.A."/>
            <person name="Aono N."/>
            <person name="Aoyama T."/>
            <person name="Ambrose B.A."/>
            <person name="Ashton N.W."/>
            <person name="Axtell M.J."/>
            <person name="Barker E."/>
            <person name="Barker M.S."/>
            <person name="Bennetzen J.L."/>
            <person name="Bonawitz N.D."/>
            <person name="Chapple C."/>
            <person name="Cheng C."/>
            <person name="Correa L.G."/>
            <person name="Dacre M."/>
            <person name="DeBarry J."/>
            <person name="Dreyer I."/>
            <person name="Elias M."/>
            <person name="Engstrom E.M."/>
            <person name="Estelle M."/>
            <person name="Feng L."/>
            <person name="Finet C."/>
            <person name="Floyd S.K."/>
            <person name="Frommer W.B."/>
            <person name="Fujita T."/>
            <person name="Gramzow L."/>
            <person name="Gutensohn M."/>
            <person name="Harholt J."/>
            <person name="Hattori M."/>
            <person name="Heyl A."/>
            <person name="Hirai T."/>
            <person name="Hiwatashi Y."/>
            <person name="Ishikawa M."/>
            <person name="Iwata M."/>
            <person name="Karol K.G."/>
            <person name="Koehler B."/>
            <person name="Kolukisaoglu U."/>
            <person name="Kubo M."/>
            <person name="Kurata T."/>
            <person name="Lalonde S."/>
            <person name="Li K."/>
            <person name="Li Y."/>
            <person name="Litt A."/>
            <person name="Lyons E."/>
            <person name="Manning G."/>
            <person name="Maruyama T."/>
            <person name="Michael T.P."/>
            <person name="Mikami K."/>
            <person name="Miyazaki S."/>
            <person name="Morinaga S."/>
            <person name="Murata T."/>
            <person name="Mueller-Roeber B."/>
            <person name="Nelson D.R."/>
            <person name="Obara M."/>
            <person name="Oguri Y."/>
            <person name="Olmstead R.G."/>
            <person name="Onodera N."/>
            <person name="Petersen B.L."/>
            <person name="Pils B."/>
            <person name="Prigge M."/>
            <person name="Rensing S.A."/>
            <person name="Riano-Pachon D.M."/>
            <person name="Roberts A.W."/>
            <person name="Sato Y."/>
            <person name="Scheller H.V."/>
            <person name="Schulz B."/>
            <person name="Schulz C."/>
            <person name="Shakirov E.V."/>
            <person name="Shibagaki N."/>
            <person name="Shinohara N."/>
            <person name="Shippen D.E."/>
            <person name="Soerensen I."/>
            <person name="Sotooka R."/>
            <person name="Sugimoto N."/>
            <person name="Sugita M."/>
            <person name="Sumikawa N."/>
            <person name="Tanurdzic M."/>
            <person name="Theissen G."/>
            <person name="Ulvskov P."/>
            <person name="Wakazuki S."/>
            <person name="Weng J.K."/>
            <person name="Willats W.W."/>
            <person name="Wipf D."/>
            <person name="Wolf P.G."/>
            <person name="Yang L."/>
            <person name="Zimmer A.D."/>
            <person name="Zhu Q."/>
            <person name="Mitros T."/>
            <person name="Hellsten U."/>
            <person name="Loque D."/>
            <person name="Otillar R."/>
            <person name="Salamov A."/>
            <person name="Schmutz J."/>
            <person name="Shapiro H."/>
            <person name="Lindquist E."/>
            <person name="Lucas S."/>
            <person name="Rokhsar D."/>
            <person name="Grigoriev I.V."/>
        </authorList>
    </citation>
    <scope>NUCLEOTIDE SEQUENCE [LARGE SCALE GENOMIC DNA]</scope>
</reference>
<dbReference type="PANTHER" id="PTHR21068">
    <property type="entry name" value="SPARTIN"/>
    <property type="match status" value="1"/>
</dbReference>
<feature type="compositionally biased region" description="Polar residues" evidence="1">
    <location>
        <begin position="381"/>
        <end position="390"/>
    </location>
</feature>
<feature type="region of interest" description="Disordered" evidence="1">
    <location>
        <begin position="338"/>
        <end position="390"/>
    </location>
</feature>